<dbReference type="Proteomes" id="UP000185680">
    <property type="component" value="Chromosome"/>
</dbReference>
<dbReference type="GO" id="GO:0005198">
    <property type="term" value="F:structural molecule activity"/>
    <property type="evidence" value="ECO:0007669"/>
    <property type="project" value="InterPro"/>
</dbReference>
<keyword evidence="11" id="KW-0966">Cell projection</keyword>
<dbReference type="Pfam" id="PF21158">
    <property type="entry name" value="flgK_1st_1"/>
    <property type="match status" value="1"/>
</dbReference>
<evidence type="ECO:0000259" key="9">
    <source>
        <dbReference type="Pfam" id="PF21158"/>
    </source>
</evidence>
<dbReference type="Pfam" id="PF00460">
    <property type="entry name" value="Flg_bb_rod"/>
    <property type="match status" value="1"/>
</dbReference>
<evidence type="ECO:0000256" key="5">
    <source>
        <dbReference type="ARBA" id="ARBA00022525"/>
    </source>
</evidence>
<dbReference type="AlphaFoldDB" id="A0A163CCF1"/>
<evidence type="ECO:0000256" key="3">
    <source>
        <dbReference type="ARBA" id="ARBA00009677"/>
    </source>
</evidence>
<dbReference type="Pfam" id="PF22638">
    <property type="entry name" value="FlgK_D1"/>
    <property type="match status" value="1"/>
</dbReference>
<sequence length="637" mass="65902">MSAALNIGARALTTNLAALQVIGHNIANANTAGYSRQTVQTQSSGYQMLGGMYFGKGVELANVTRAHSDYLTREARLAGSAAAADGERYARLQQLESLFPTGTDGLGAAVNSMLNVWNDVASSPSDLSARVVALARGDDLASRMRSTAGQLDILTTSANQEASGTVSTINRLASDVAKINQKIIESQGDNGQPNDLLDQRDQLLSELGKLVQVTTVSADDGSTSVFVGGSQPLVLGSSANKLMLVNNPDNPSQKQVNLIQGGVSQALPTTNLGGSLGGLLTYVNTDLPQMQNLLGRMALALQTEMNTQHRLGMDLQGNVGGDFFVPSANAQAVPGAANTGNAQIHTQVSDPTALKASDYQLVFDGAGVNVTRMSDGVTTAFASLPAELDGLSFELDSGAGAVGDSYFVRPFASAARDMQVAIGSPTQLAVASPVMVTPGSTNAEGLSIESLYAFEASANLNDPVSISFLADGTFTISGLGPGNPPPDNPGLPGSYNYTPGKPLQFNGWSLTLRGSPTAGDSFDITPAPAGSNPQNGGNAKAVLALRDLATFDGVSLSEGYGVLLSHLGTEVQSAQFAARYTEQLAGSTESARAGLSGVNLDEEAARLLQFQQAYQASAKFLQVAQGTFDTLLQTVGR</sequence>
<dbReference type="GO" id="GO:0044780">
    <property type="term" value="P:bacterial-type flagellum assembly"/>
    <property type="evidence" value="ECO:0007669"/>
    <property type="project" value="InterPro"/>
</dbReference>
<dbReference type="Pfam" id="PF06429">
    <property type="entry name" value="Flg_bbr_C"/>
    <property type="match status" value="1"/>
</dbReference>
<evidence type="ECO:0000256" key="6">
    <source>
        <dbReference type="ARBA" id="ARBA00023143"/>
    </source>
</evidence>
<evidence type="ECO:0000259" key="10">
    <source>
        <dbReference type="Pfam" id="PF22638"/>
    </source>
</evidence>
<comment type="subcellular location">
    <subcellularLocation>
        <location evidence="1">Bacterial flagellum</location>
    </subcellularLocation>
    <subcellularLocation>
        <location evidence="2">Secreted</location>
    </subcellularLocation>
</comment>
<feature type="domain" description="Flagellar hook-associated protein FlgK helical" evidence="10">
    <location>
        <begin position="92"/>
        <end position="324"/>
    </location>
</feature>
<dbReference type="Proteomes" id="UP000185657">
    <property type="component" value="Unassembled WGS sequence"/>
</dbReference>
<keyword evidence="11" id="KW-0282">Flagellum</keyword>
<dbReference type="InterPro" id="IPR001444">
    <property type="entry name" value="Flag_bb_rod_N"/>
</dbReference>
<dbReference type="InterPro" id="IPR049119">
    <property type="entry name" value="FlgK_D2-like"/>
</dbReference>
<dbReference type="PRINTS" id="PR01005">
    <property type="entry name" value="FLGHOOKAP1"/>
</dbReference>
<keyword evidence="11" id="KW-0969">Cilium</keyword>
<dbReference type="RefSeq" id="WP_066092248.1">
    <property type="nucleotide sequence ID" value="NZ_CP017476.1"/>
</dbReference>
<proteinExistence type="inferred from homology"/>
<dbReference type="OrthoDB" id="9802553at2"/>
<dbReference type="EMBL" id="CP017476">
    <property type="protein sequence ID" value="AOW12250.1"/>
    <property type="molecule type" value="Genomic_DNA"/>
</dbReference>
<keyword evidence="6" id="KW-0975">Bacterial flagellum</keyword>
<accession>A0A163CCF1</accession>
<dbReference type="InterPro" id="IPR053927">
    <property type="entry name" value="FlgK_helical"/>
</dbReference>
<evidence type="ECO:0000259" key="7">
    <source>
        <dbReference type="Pfam" id="PF00460"/>
    </source>
</evidence>
<reference evidence="11 14" key="2">
    <citation type="submission" date="2016-10" db="EMBL/GenBank/DDBJ databases">
        <title>Hydorgenophaga sp. LPB0072 isolated from gastropod.</title>
        <authorList>
            <person name="Kim E."/>
            <person name="Yi H."/>
        </authorList>
    </citation>
    <scope>NUCLEOTIDE SEQUENCE [LARGE SCALE GENOMIC DNA]</scope>
    <source>
        <strain evidence="11 14">LPB0072</strain>
    </source>
</reference>
<evidence type="ECO:0000256" key="4">
    <source>
        <dbReference type="ARBA" id="ARBA00016244"/>
    </source>
</evidence>
<dbReference type="GO" id="GO:0009424">
    <property type="term" value="C:bacterial-type flagellum hook"/>
    <property type="evidence" value="ECO:0007669"/>
    <property type="project" value="InterPro"/>
</dbReference>
<keyword evidence="5" id="KW-0964">Secreted</keyword>
<evidence type="ECO:0000256" key="1">
    <source>
        <dbReference type="ARBA" id="ARBA00004365"/>
    </source>
</evidence>
<feature type="domain" description="Flagellar basal body rod protein N-terminal" evidence="7">
    <location>
        <begin position="5"/>
        <end position="34"/>
    </location>
</feature>
<keyword evidence="13" id="KW-1185">Reference proteome</keyword>
<name>A0A163CCF1_9BURK</name>
<evidence type="ECO:0000313" key="14">
    <source>
        <dbReference type="Proteomes" id="UP000185680"/>
    </source>
</evidence>
<feature type="domain" description="Flagellar hook-associated protein 1 D2-like" evidence="9">
    <location>
        <begin position="336"/>
        <end position="410"/>
    </location>
</feature>
<gene>
    <name evidence="11" type="ORF">LPB072_04670</name>
    <name evidence="12" type="ORF">LPB72_14920</name>
</gene>
<dbReference type="NCBIfam" id="TIGR02492">
    <property type="entry name" value="flgK_ends"/>
    <property type="match status" value="1"/>
</dbReference>
<evidence type="ECO:0000313" key="13">
    <source>
        <dbReference type="Proteomes" id="UP000185657"/>
    </source>
</evidence>
<dbReference type="PANTHER" id="PTHR30033">
    <property type="entry name" value="FLAGELLAR HOOK-ASSOCIATED PROTEIN 1"/>
    <property type="match status" value="1"/>
</dbReference>
<dbReference type="PANTHER" id="PTHR30033:SF1">
    <property type="entry name" value="FLAGELLAR HOOK-ASSOCIATED PROTEIN 1"/>
    <property type="match status" value="1"/>
</dbReference>
<feature type="domain" description="Flagellar basal-body/hook protein C-terminal" evidence="8">
    <location>
        <begin position="596"/>
        <end position="633"/>
    </location>
</feature>
<dbReference type="KEGG" id="hyl:LPB072_04670"/>
<organism evidence="11 14">
    <name type="scientific">Hydrogenophaga crassostreae</name>
    <dbReference type="NCBI Taxonomy" id="1763535"/>
    <lineage>
        <taxon>Bacteria</taxon>
        <taxon>Pseudomonadati</taxon>
        <taxon>Pseudomonadota</taxon>
        <taxon>Betaproteobacteria</taxon>
        <taxon>Burkholderiales</taxon>
        <taxon>Comamonadaceae</taxon>
        <taxon>Hydrogenophaga</taxon>
    </lineage>
</organism>
<evidence type="ECO:0000259" key="8">
    <source>
        <dbReference type="Pfam" id="PF06429"/>
    </source>
</evidence>
<evidence type="ECO:0000313" key="11">
    <source>
        <dbReference type="EMBL" id="AOW12250.1"/>
    </source>
</evidence>
<dbReference type="STRING" id="1763535.LPB072_04670"/>
<evidence type="ECO:0000313" key="12">
    <source>
        <dbReference type="EMBL" id="OAD41196.1"/>
    </source>
</evidence>
<dbReference type="SUPFAM" id="SSF64518">
    <property type="entry name" value="Phase 1 flagellin"/>
    <property type="match status" value="1"/>
</dbReference>
<comment type="similarity">
    <text evidence="3">Belongs to the flagella basal body rod proteins family.</text>
</comment>
<dbReference type="InterPro" id="IPR010930">
    <property type="entry name" value="Flg_bb/hook_C_dom"/>
</dbReference>
<protein>
    <recommendedName>
        <fullName evidence="4">Flagellar hook-associated protein 1</fullName>
    </recommendedName>
</protein>
<dbReference type="InterPro" id="IPR002371">
    <property type="entry name" value="FlgK"/>
</dbReference>
<dbReference type="GO" id="GO:0005576">
    <property type="term" value="C:extracellular region"/>
    <property type="evidence" value="ECO:0007669"/>
    <property type="project" value="UniProtKB-SubCell"/>
</dbReference>
<evidence type="ECO:0000256" key="2">
    <source>
        <dbReference type="ARBA" id="ARBA00004613"/>
    </source>
</evidence>
<reference evidence="12 13" key="1">
    <citation type="submission" date="2016-02" db="EMBL/GenBank/DDBJ databases">
        <title>Draft genome sequence of Hydrogenophaga sp. LPB0072.</title>
        <authorList>
            <person name="Shin S.-K."/>
            <person name="Yi H."/>
        </authorList>
    </citation>
    <scope>NUCLEOTIDE SEQUENCE [LARGE SCALE GENOMIC DNA]</scope>
    <source>
        <strain evidence="12 13">LPB0072</strain>
    </source>
</reference>
<dbReference type="EMBL" id="LVWD01000026">
    <property type="protein sequence ID" value="OAD41196.1"/>
    <property type="molecule type" value="Genomic_DNA"/>
</dbReference>